<dbReference type="EMBL" id="MK285059">
    <property type="protein sequence ID" value="QDB01099.1"/>
    <property type="molecule type" value="Genomic_DNA"/>
</dbReference>
<keyword evidence="1" id="KW-0614">Plasmid</keyword>
<proteinExistence type="predicted"/>
<reference evidence="1" key="1">
    <citation type="journal article" date="2019" name="Pathogens">
        <title>In silico Identification of Novel Toxin Homologs and Associated Mobile Genetic Elements in Clostridium perfringens.</title>
        <authorList>
            <person name="Lacey J.A."/>
            <person name="Johanesen P.A."/>
            <person name="Lyras D."/>
            <person name="Moore R.J."/>
        </authorList>
    </citation>
    <scope>NUCLEOTIDE SEQUENCE</scope>
    <source>
        <strain evidence="1">T1</strain>
        <plasmid evidence="1">pCPT1</plasmid>
    </source>
</reference>
<dbReference type="RefSeq" id="WP_164790028.1">
    <property type="nucleotide sequence ID" value="NZ_JAALLX010000031.1"/>
</dbReference>
<dbReference type="AlphaFoldDB" id="A0A4Y5T4X1"/>
<organism evidence="1">
    <name type="scientific">Clostridium perfringens</name>
    <dbReference type="NCBI Taxonomy" id="1502"/>
    <lineage>
        <taxon>Bacteria</taxon>
        <taxon>Bacillati</taxon>
        <taxon>Bacillota</taxon>
        <taxon>Clostridia</taxon>
        <taxon>Eubacteriales</taxon>
        <taxon>Clostridiaceae</taxon>
        <taxon>Clostridium</taxon>
    </lineage>
</organism>
<evidence type="ECO:0000313" key="1">
    <source>
        <dbReference type="EMBL" id="QDB01099.1"/>
    </source>
</evidence>
<protein>
    <submittedName>
        <fullName evidence="1">Uncharacterized protein</fullName>
    </submittedName>
</protein>
<accession>A0A4Y5T4X1</accession>
<sequence length="72" mass="8412">MFENLAMVNEIVGENEVSVYLLEEKRDIVVKANKNYVKLLSDELNQKEEDNTMILAVDIKNKSIIEDYNYEV</sequence>
<geneLocation type="plasmid" evidence="1">
    <name>pCPT1</name>
</geneLocation>
<name>A0A4Y5T4X1_CLOPF</name>